<keyword evidence="2" id="KW-1185">Reference proteome</keyword>
<protein>
    <submittedName>
        <fullName evidence="1">Uncharacterized protein</fullName>
    </submittedName>
</protein>
<dbReference type="AlphaFoldDB" id="A0A2T4A5Y2"/>
<dbReference type="RefSeq" id="XP_024772157.1">
    <property type="nucleotide sequence ID" value="XM_024919517.1"/>
</dbReference>
<dbReference type="Proteomes" id="UP000241690">
    <property type="component" value="Unassembled WGS sequence"/>
</dbReference>
<sequence>MSCLHTLDTVATAVVVCRLDSVTPPLSGLRWTDESPPKQDRHPASVTVQISFVLIASRFAEDKIFCAFYQFKRAETFGAGGEWLNIEALGAGGNAPAASLAANGKTFMPGCFFQVANGAVRLPKMRQDSGGFEFEFTKTHGLCSEYAVVCRMVCG</sequence>
<gene>
    <name evidence="1" type="ORF">M431DRAFT_510652</name>
</gene>
<accession>A0A2T4A5Y2</accession>
<evidence type="ECO:0000313" key="1">
    <source>
        <dbReference type="EMBL" id="PTB52480.1"/>
    </source>
</evidence>
<proteinExistence type="predicted"/>
<evidence type="ECO:0000313" key="2">
    <source>
        <dbReference type="Proteomes" id="UP000241690"/>
    </source>
</evidence>
<dbReference type="EMBL" id="KZ679684">
    <property type="protein sequence ID" value="PTB52480.1"/>
    <property type="molecule type" value="Genomic_DNA"/>
</dbReference>
<organism evidence="1 2">
    <name type="scientific">Trichoderma harzianum CBS 226.95</name>
    <dbReference type="NCBI Taxonomy" id="983964"/>
    <lineage>
        <taxon>Eukaryota</taxon>
        <taxon>Fungi</taxon>
        <taxon>Dikarya</taxon>
        <taxon>Ascomycota</taxon>
        <taxon>Pezizomycotina</taxon>
        <taxon>Sordariomycetes</taxon>
        <taxon>Hypocreomycetidae</taxon>
        <taxon>Hypocreales</taxon>
        <taxon>Hypocreaceae</taxon>
        <taxon>Trichoderma</taxon>
    </lineage>
</organism>
<name>A0A2T4A5Y2_TRIHA</name>
<reference evidence="1 2" key="1">
    <citation type="submission" date="2016-07" db="EMBL/GenBank/DDBJ databases">
        <title>Multiple horizontal gene transfer events from other fungi enriched the ability of initially mycotrophic Trichoderma (Ascomycota) to feed on dead plant biomass.</title>
        <authorList>
            <consortium name="DOE Joint Genome Institute"/>
            <person name="Aerts A."/>
            <person name="Atanasova L."/>
            <person name="Chenthamara K."/>
            <person name="Zhang J."/>
            <person name="Grujic M."/>
            <person name="Henrissat B."/>
            <person name="Kuo A."/>
            <person name="Salamov A."/>
            <person name="Lipzen A."/>
            <person name="Labutti K."/>
            <person name="Barry K."/>
            <person name="Miao Y."/>
            <person name="Rahimi M.J."/>
            <person name="Shen Q."/>
            <person name="Grigoriev I.V."/>
            <person name="Kubicek C.P."/>
            <person name="Druzhinina I.S."/>
        </authorList>
    </citation>
    <scope>NUCLEOTIDE SEQUENCE [LARGE SCALE GENOMIC DNA]</scope>
    <source>
        <strain evidence="1 2">CBS 226.95</strain>
    </source>
</reference>
<dbReference type="GeneID" id="36628086"/>